<evidence type="ECO:0000256" key="5">
    <source>
        <dbReference type="ARBA" id="ARBA00022989"/>
    </source>
</evidence>
<organism evidence="9 10">
    <name type="scientific">Clostridium bovifaecis</name>
    <dbReference type="NCBI Taxonomy" id="2184719"/>
    <lineage>
        <taxon>Bacteria</taxon>
        <taxon>Bacillati</taxon>
        <taxon>Bacillota</taxon>
        <taxon>Clostridia</taxon>
        <taxon>Eubacteriales</taxon>
        <taxon>Clostridiaceae</taxon>
        <taxon>Clostridium</taxon>
    </lineage>
</organism>
<evidence type="ECO:0000256" key="7">
    <source>
        <dbReference type="SAM" id="Phobius"/>
    </source>
</evidence>
<dbReference type="PANTHER" id="PTHR33778:SF1">
    <property type="entry name" value="MAGNESIUM TRANSPORTER YHID-RELATED"/>
    <property type="match status" value="1"/>
</dbReference>
<evidence type="ECO:0000313" key="9">
    <source>
        <dbReference type="EMBL" id="QGU93904.1"/>
    </source>
</evidence>
<sequence length="235" mass="25864">MNYYSILLRLGAAILIGGLLGYEREYKNRPAGLRTHILVCVGAAVISMIQMKIIDDTAKTILLHPEMAAALKADMGRLGAQVISGIGFLGVGTIIHDKGSVKGLTTAASIWVTACIGLAIGMGYYFLSFASAIGVLVVVVCMKSFESSFFGRIKAVKLDIEYHNKGDLNVELNRYFKAKNIKVKDEIFIIEKGLIRTPFRKCSYTILVSKYANLLKIEEDLNKIEQIVKAKIIQN</sequence>
<keyword evidence="5 7" id="KW-1133">Transmembrane helix</keyword>
<gene>
    <name evidence="9" type="ORF">GOM49_01070</name>
</gene>
<evidence type="ECO:0000313" key="10">
    <source>
        <dbReference type="Proteomes" id="UP000422764"/>
    </source>
</evidence>
<evidence type="ECO:0000256" key="3">
    <source>
        <dbReference type="ARBA" id="ARBA00022475"/>
    </source>
</evidence>
<dbReference type="PANTHER" id="PTHR33778">
    <property type="entry name" value="PROTEIN MGTC"/>
    <property type="match status" value="1"/>
</dbReference>
<feature type="transmembrane region" description="Helical" evidence="7">
    <location>
        <begin position="126"/>
        <end position="145"/>
    </location>
</feature>
<feature type="transmembrane region" description="Helical" evidence="7">
    <location>
        <begin position="78"/>
        <end position="96"/>
    </location>
</feature>
<evidence type="ECO:0000256" key="4">
    <source>
        <dbReference type="ARBA" id="ARBA00022692"/>
    </source>
</evidence>
<evidence type="ECO:0000256" key="6">
    <source>
        <dbReference type="ARBA" id="ARBA00023136"/>
    </source>
</evidence>
<protein>
    <submittedName>
        <fullName evidence="9">MgtC/SapB family protein</fullName>
    </submittedName>
</protein>
<dbReference type="GO" id="GO:0005886">
    <property type="term" value="C:plasma membrane"/>
    <property type="evidence" value="ECO:0007669"/>
    <property type="project" value="UniProtKB-SubCell"/>
</dbReference>
<feature type="domain" description="MgtC/SapB/SrpB/YhiD N-terminal" evidence="8">
    <location>
        <begin position="10"/>
        <end position="146"/>
    </location>
</feature>
<name>A0A6I6EY59_9CLOT</name>
<dbReference type="InterPro" id="IPR003416">
    <property type="entry name" value="MgtC/SapB/SrpB/YhiD_fam"/>
</dbReference>
<keyword evidence="10" id="KW-1185">Reference proteome</keyword>
<evidence type="ECO:0000256" key="1">
    <source>
        <dbReference type="ARBA" id="ARBA00004651"/>
    </source>
</evidence>
<comment type="subcellular location">
    <subcellularLocation>
        <location evidence="1">Cell membrane</location>
        <topology evidence="1">Multi-pass membrane protein</topology>
    </subcellularLocation>
</comment>
<feature type="transmembrane region" description="Helical" evidence="7">
    <location>
        <begin position="6"/>
        <end position="23"/>
    </location>
</feature>
<feature type="transmembrane region" description="Helical" evidence="7">
    <location>
        <begin position="35"/>
        <end position="54"/>
    </location>
</feature>
<comment type="similarity">
    <text evidence="2">Belongs to the MgtC/SapB family.</text>
</comment>
<evidence type="ECO:0000259" key="8">
    <source>
        <dbReference type="Pfam" id="PF02308"/>
    </source>
</evidence>
<evidence type="ECO:0000256" key="2">
    <source>
        <dbReference type="ARBA" id="ARBA00009298"/>
    </source>
</evidence>
<accession>A0A6I6EY59</accession>
<keyword evidence="6 7" id="KW-0472">Membrane</keyword>
<dbReference type="Pfam" id="PF02308">
    <property type="entry name" value="MgtC"/>
    <property type="match status" value="1"/>
</dbReference>
<dbReference type="PRINTS" id="PR01837">
    <property type="entry name" value="MGTCSAPBPROT"/>
</dbReference>
<dbReference type="EMBL" id="CP046522">
    <property type="protein sequence ID" value="QGU93904.1"/>
    <property type="molecule type" value="Genomic_DNA"/>
</dbReference>
<reference evidence="9 10" key="1">
    <citation type="submission" date="2019-12" db="EMBL/GenBank/DDBJ databases">
        <title>Genome sequenceing of Clostridium bovifaecis.</title>
        <authorList>
            <person name="Yao Y."/>
        </authorList>
    </citation>
    <scope>NUCLEOTIDE SEQUENCE [LARGE SCALE GENOMIC DNA]</scope>
    <source>
        <strain evidence="9 10">BXX</strain>
    </source>
</reference>
<keyword evidence="3" id="KW-1003">Cell membrane</keyword>
<dbReference type="AlphaFoldDB" id="A0A6I6EY59"/>
<proteinExistence type="inferred from homology"/>
<dbReference type="InterPro" id="IPR049177">
    <property type="entry name" value="MgtC_SapB_SrpB_YhiD_N"/>
</dbReference>
<dbReference type="Proteomes" id="UP000422764">
    <property type="component" value="Chromosome"/>
</dbReference>
<keyword evidence="4 7" id="KW-0812">Transmembrane</keyword>